<organism evidence="3 4">
    <name type="scientific">Ruoffia tabacinasalis</name>
    <dbReference type="NCBI Taxonomy" id="87458"/>
    <lineage>
        <taxon>Bacteria</taxon>
        <taxon>Bacillati</taxon>
        <taxon>Bacillota</taxon>
        <taxon>Bacilli</taxon>
        <taxon>Lactobacillales</taxon>
        <taxon>Aerococcaceae</taxon>
        <taxon>Ruoffia</taxon>
    </lineage>
</organism>
<evidence type="ECO:0000259" key="2">
    <source>
        <dbReference type="Pfam" id="PF13280"/>
    </source>
</evidence>
<dbReference type="SUPFAM" id="SSF46785">
    <property type="entry name" value="Winged helix' DNA-binding domain"/>
    <property type="match status" value="1"/>
</dbReference>
<dbReference type="AlphaFoldDB" id="A0A5R9DW17"/>
<dbReference type="RefSeq" id="WP_138404246.1">
    <property type="nucleotide sequence ID" value="NZ_VBSP01000011.1"/>
</dbReference>
<dbReference type="PROSITE" id="PS52050">
    <property type="entry name" value="WYL"/>
    <property type="match status" value="1"/>
</dbReference>
<dbReference type="InterPro" id="IPR036388">
    <property type="entry name" value="WH-like_DNA-bd_sf"/>
</dbReference>
<dbReference type="Pfam" id="PF13280">
    <property type="entry name" value="WYL"/>
    <property type="match status" value="1"/>
</dbReference>
<reference evidence="3 4" key="1">
    <citation type="submission" date="2019-05" db="EMBL/GenBank/DDBJ databases">
        <title>The metagenome of a microbial culture collection derived from dairy environment covers the genomic content of the human microbiome.</title>
        <authorList>
            <person name="Roder T."/>
            <person name="Wuthrich D."/>
            <person name="Sattari Z."/>
            <person name="Von Ah U."/>
            <person name="Bar C."/>
            <person name="Ronchi F."/>
            <person name="Macpherson A.J."/>
            <person name="Ganal-Vonarburg S.C."/>
            <person name="Bruggmann R."/>
            <person name="Vergeres G."/>
        </authorList>
    </citation>
    <scope>NUCLEOTIDE SEQUENCE [LARGE SCALE GENOMIC DNA]</scope>
    <source>
        <strain evidence="3 4">FAM 24227</strain>
    </source>
</reference>
<evidence type="ECO:0000313" key="3">
    <source>
        <dbReference type="EMBL" id="TLQ41751.1"/>
    </source>
</evidence>
<evidence type="ECO:0000259" key="1">
    <source>
        <dbReference type="Pfam" id="PF08279"/>
    </source>
</evidence>
<evidence type="ECO:0000313" key="4">
    <source>
        <dbReference type="Proteomes" id="UP000306420"/>
    </source>
</evidence>
<proteinExistence type="predicted"/>
<dbReference type="Pfam" id="PF08279">
    <property type="entry name" value="HTH_11"/>
    <property type="match status" value="1"/>
</dbReference>
<dbReference type="InterPro" id="IPR028349">
    <property type="entry name" value="PafC-like"/>
</dbReference>
<gene>
    <name evidence="3" type="ORF">FEZ33_04695</name>
</gene>
<feature type="domain" description="Helix-turn-helix type 11" evidence="1">
    <location>
        <begin position="9"/>
        <end position="61"/>
    </location>
</feature>
<dbReference type="PANTHER" id="PTHR34580:SF9">
    <property type="entry name" value="SLL5097 PROTEIN"/>
    <property type="match status" value="1"/>
</dbReference>
<dbReference type="OrthoDB" id="9815009at2"/>
<dbReference type="PIRSF" id="PIRSF016838">
    <property type="entry name" value="PafC"/>
    <property type="match status" value="1"/>
</dbReference>
<dbReference type="InterPro" id="IPR013196">
    <property type="entry name" value="HTH_11"/>
</dbReference>
<dbReference type="Gene3D" id="1.10.10.10">
    <property type="entry name" value="Winged helix-like DNA-binding domain superfamily/Winged helix DNA-binding domain"/>
    <property type="match status" value="1"/>
</dbReference>
<name>A0A5R9DW17_9LACT</name>
<dbReference type="InterPro" id="IPR026881">
    <property type="entry name" value="WYL_dom"/>
</dbReference>
<accession>A0A5R9DW17</accession>
<protein>
    <submittedName>
        <fullName evidence="3">YafY family transcriptional regulator</fullName>
    </submittedName>
</protein>
<dbReference type="Proteomes" id="UP000306420">
    <property type="component" value="Unassembled WGS sequence"/>
</dbReference>
<dbReference type="EMBL" id="VBSP01000011">
    <property type="protein sequence ID" value="TLQ41751.1"/>
    <property type="molecule type" value="Genomic_DNA"/>
</dbReference>
<dbReference type="InterPro" id="IPR036390">
    <property type="entry name" value="WH_DNA-bd_sf"/>
</dbReference>
<dbReference type="PANTHER" id="PTHR34580">
    <property type="match status" value="1"/>
</dbReference>
<comment type="caution">
    <text evidence="3">The sequence shown here is derived from an EMBL/GenBank/DDBJ whole genome shotgun (WGS) entry which is preliminary data.</text>
</comment>
<sequence length="313" mass="36486">MSKTTLLFDLMTYVKIKRHFTAEDVANEFNISTRTAYRYLTELSEMGVPIYSEHGRHGGYRILDNSLLPPISFNENEAFAIFFAFQSLRYYTSLPFDLDIQSVSRKLYTSLSTETQHHIEQLDSVLSFWNPKRALSSPFIKEIIQASIEKHSLDMTYQSKKQDSHREVNPIGLYAYDGFWYMLAYDSHYNELRVFRLDRILSLEDTGKKFTPVTTLKNWLGDRATSNTEEDLHLNVDLNREGIRQCVSQPWLEANITLIHEDSAHIDMQIAKEEVAFVANYFLLLGTNAKVKEPVEVVDYIRLELEQTLRHYS</sequence>
<feature type="domain" description="WYL" evidence="2">
    <location>
        <begin position="140"/>
        <end position="204"/>
    </location>
</feature>
<dbReference type="InterPro" id="IPR051534">
    <property type="entry name" value="CBASS_pafABC_assoc_protein"/>
</dbReference>